<organism evidence="1">
    <name type="scientific">hydrothermal vent metagenome</name>
    <dbReference type="NCBI Taxonomy" id="652676"/>
    <lineage>
        <taxon>unclassified sequences</taxon>
        <taxon>metagenomes</taxon>
        <taxon>ecological metagenomes</taxon>
    </lineage>
</organism>
<accession>A0A160V865</accession>
<sequence length="65" mass="7383">MATNDRSELDQDIAEVRRRVEALANDMRGLGMELRLSAEEYGSERDSDGTITRTVTFSFKISQQD</sequence>
<protein>
    <submittedName>
        <fullName evidence="1">Uncharacterized protein</fullName>
    </submittedName>
</protein>
<gene>
    <name evidence="1" type="ORF">MGWOODY_Clf840</name>
</gene>
<dbReference type="AlphaFoldDB" id="A0A160V865"/>
<dbReference type="EMBL" id="FAXA01000194">
    <property type="protein sequence ID" value="CUV02151.1"/>
    <property type="molecule type" value="Genomic_DNA"/>
</dbReference>
<reference evidence="1" key="1">
    <citation type="submission" date="2015-10" db="EMBL/GenBank/DDBJ databases">
        <authorList>
            <person name="Gilbert D.G."/>
        </authorList>
    </citation>
    <scope>NUCLEOTIDE SEQUENCE</scope>
</reference>
<name>A0A160V865_9ZZZZ</name>
<proteinExistence type="predicted"/>
<evidence type="ECO:0000313" key="1">
    <source>
        <dbReference type="EMBL" id="CUV02151.1"/>
    </source>
</evidence>